<proteinExistence type="predicted"/>
<dbReference type="InterPro" id="IPR011333">
    <property type="entry name" value="SKP1/BTB/POZ_sf"/>
</dbReference>
<feature type="domain" description="BTB" evidence="1">
    <location>
        <begin position="67"/>
        <end position="156"/>
    </location>
</feature>
<dbReference type="SUPFAM" id="SSF54695">
    <property type="entry name" value="POZ domain"/>
    <property type="match status" value="1"/>
</dbReference>
<reference evidence="2" key="1">
    <citation type="submission" date="2022-11" db="EMBL/GenBank/DDBJ databases">
        <authorList>
            <person name="Petersen C."/>
        </authorList>
    </citation>
    <scope>NUCLEOTIDE SEQUENCE</scope>
    <source>
        <strain evidence="2">IBT 22155</strain>
    </source>
</reference>
<evidence type="ECO:0000313" key="2">
    <source>
        <dbReference type="EMBL" id="KAJ5124567.1"/>
    </source>
</evidence>
<evidence type="ECO:0000259" key="1">
    <source>
        <dbReference type="Pfam" id="PF00651"/>
    </source>
</evidence>
<dbReference type="OrthoDB" id="5275938at2759"/>
<comment type="caution">
    <text evidence="2">The sequence shown here is derived from an EMBL/GenBank/DDBJ whole genome shotgun (WGS) entry which is preliminary data.</text>
</comment>
<gene>
    <name evidence="2" type="ORF">N7515_008392</name>
</gene>
<dbReference type="RefSeq" id="XP_056518966.1">
    <property type="nucleotide sequence ID" value="XM_056669136.1"/>
</dbReference>
<dbReference type="InterPro" id="IPR000210">
    <property type="entry name" value="BTB/POZ_dom"/>
</dbReference>
<name>A0A9W9GN85_9EURO</name>
<protein>
    <recommendedName>
        <fullName evidence="1">BTB domain-containing protein</fullName>
    </recommendedName>
</protein>
<reference evidence="2" key="2">
    <citation type="journal article" date="2023" name="IMA Fungus">
        <title>Comparative genomic study of the Penicillium genus elucidates a diverse pangenome and 15 lateral gene transfer events.</title>
        <authorList>
            <person name="Petersen C."/>
            <person name="Sorensen T."/>
            <person name="Nielsen M.R."/>
            <person name="Sondergaard T.E."/>
            <person name="Sorensen J.L."/>
            <person name="Fitzpatrick D.A."/>
            <person name="Frisvad J.C."/>
            <person name="Nielsen K.L."/>
        </authorList>
    </citation>
    <scope>NUCLEOTIDE SEQUENCE</scope>
    <source>
        <strain evidence="2">IBT 22155</strain>
    </source>
</reference>
<dbReference type="Gene3D" id="3.30.710.10">
    <property type="entry name" value="Potassium Channel Kv1.1, Chain A"/>
    <property type="match status" value="1"/>
</dbReference>
<keyword evidence="3" id="KW-1185">Reference proteome</keyword>
<dbReference type="GeneID" id="81408306"/>
<dbReference type="AlphaFoldDB" id="A0A9W9GN85"/>
<organism evidence="2 3">
    <name type="scientific">Penicillium bovifimosum</name>
    <dbReference type="NCBI Taxonomy" id="126998"/>
    <lineage>
        <taxon>Eukaryota</taxon>
        <taxon>Fungi</taxon>
        <taxon>Dikarya</taxon>
        <taxon>Ascomycota</taxon>
        <taxon>Pezizomycotina</taxon>
        <taxon>Eurotiomycetes</taxon>
        <taxon>Eurotiomycetidae</taxon>
        <taxon>Eurotiales</taxon>
        <taxon>Aspergillaceae</taxon>
        <taxon>Penicillium</taxon>
    </lineage>
</organism>
<dbReference type="EMBL" id="JAPQKL010000006">
    <property type="protein sequence ID" value="KAJ5124567.1"/>
    <property type="molecule type" value="Genomic_DNA"/>
</dbReference>
<evidence type="ECO:0000313" key="3">
    <source>
        <dbReference type="Proteomes" id="UP001149079"/>
    </source>
</evidence>
<sequence length="232" mass="25478">MDSKTPLQGLKRKAPLAPDEGYRRTAAGFIAKSETCTPVATNGDIIVYTPDTPLINSKKSAEQGNHARFLVSSRHLALASPYFKAMLRDCWAEGSALSEKGYTEIPVKECKPDILLIVLNIIHGRSQQVPKKLSLQQLTNIAVITDFFQCNEAIVMAAKTWKAAIEKRSPLFPSSVSPAIKIKSWILISSVFGFHDTHKLVTKIAMQEGTGPLMTDALPIPKHTKGVPDRRS</sequence>
<dbReference type="Proteomes" id="UP001149079">
    <property type="component" value="Unassembled WGS sequence"/>
</dbReference>
<accession>A0A9W9GN85</accession>
<dbReference type="Pfam" id="PF00651">
    <property type="entry name" value="BTB"/>
    <property type="match status" value="1"/>
</dbReference>